<accession>A0ABQ9XMD8</accession>
<name>A0ABQ9XMD8_9EUKA</name>
<evidence type="ECO:0000256" key="5">
    <source>
        <dbReference type="SAM" id="MobiDB-lite"/>
    </source>
</evidence>
<dbReference type="InterPro" id="IPR011050">
    <property type="entry name" value="Pectin_lyase_fold/virulence"/>
</dbReference>
<proteinExistence type="predicted"/>
<dbReference type="InterPro" id="IPR001245">
    <property type="entry name" value="Ser-Thr/Tyr_kinase_cat_dom"/>
</dbReference>
<evidence type="ECO:0000259" key="7">
    <source>
        <dbReference type="PROSITE" id="PS50011"/>
    </source>
</evidence>
<reference evidence="8 9" key="1">
    <citation type="journal article" date="2022" name="bioRxiv">
        <title>Genomics of Preaxostyla Flagellates Illuminates Evolutionary Transitions and the Path Towards Mitochondrial Loss.</title>
        <authorList>
            <person name="Novak L.V.F."/>
            <person name="Treitli S.C."/>
            <person name="Pyrih J."/>
            <person name="Halakuc P."/>
            <person name="Pipaliya S.V."/>
            <person name="Vacek V."/>
            <person name="Brzon O."/>
            <person name="Soukal P."/>
            <person name="Eme L."/>
            <person name="Dacks J.B."/>
            <person name="Karnkowska A."/>
            <person name="Elias M."/>
            <person name="Hampl V."/>
        </authorList>
    </citation>
    <scope>NUCLEOTIDE SEQUENCE [LARGE SCALE GENOMIC DNA]</scope>
    <source>
        <strain evidence="8">NAU3</strain>
        <tissue evidence="8">Gut</tissue>
    </source>
</reference>
<evidence type="ECO:0000256" key="2">
    <source>
        <dbReference type="ARBA" id="ARBA00022741"/>
    </source>
</evidence>
<dbReference type="Pfam" id="PF07714">
    <property type="entry name" value="PK_Tyr_Ser-Thr"/>
    <property type="match status" value="1"/>
</dbReference>
<keyword evidence="9" id="KW-1185">Reference proteome</keyword>
<dbReference type="InterPro" id="IPR011009">
    <property type="entry name" value="Kinase-like_dom_sf"/>
</dbReference>
<dbReference type="SUPFAM" id="SSF51126">
    <property type="entry name" value="Pectin lyase-like"/>
    <property type="match status" value="3"/>
</dbReference>
<sequence length="2142" mass="232391">MLLNTSYHADSLRISSTCFEIVGRPLTTIVHSSQLSSEMIQQKYSLTRGSFMSNADVSTVVHSVSIVNVTSSQSKPLIPPKRLSQTCSGVSVSHSVGALQNTIVQDHNLGGSLLCQNTTIIYSQSTATSLRDASIASAFAPLLSEHLKELNPPYDFTDDQYENELSHLYWSITKFTSIKYPQVHKYATAITHVTYTNCSFIRMTEDTSDSVWKGGAALRHVCQAPLTITNCRFEECHSEKGSGGAILVDQTSSVGSPTFLIDSSSFDRCSSVSQGGAIVITYPALVSITHTSFTQCRVVDSQGIRAGYGGGVWATTCSVSFSEFVGNTAMYAAGLYADSSASLVFCHFAENIADGDCDFIVKSPFDYLTTVFGCTESSDPSSSTDKVLFVESGAAGTDCSYSSPCGSLSSALSKVSSSQIKTIKVGAGSYGTVSLVASSYPTVTQYLSKDSAEMANHVLSFSLKVDVHTILELKRMHLRPLPGLALVSCSRDDANVTLDSLQIIAIADISTAPFSFSAGVSAFTYCHFEDLSSMQCSLIDITASAVVSLEHCFFSRIDGSSSVITAVDGELDLRNCVFRSLTRTSGNGAAGLDCLQPSLLSIYASFAHCHSTGLCGALLLNQTDPSNIQDFAITFFDNRGRDDTVAHDIHLIGMVVSDLDIYSSSLRSLSLIPSAVDDSAATHTFYPLTSIKVNSDWKLYARLMYIHEGFSSSDLESTDLSQMNRAGDPVFIDLNTLPEQINRMRPITILGTIEVYGTSFVSDHSILAQSEGSTGSLITFKPSSNGVLRNVRLLTNTQHTDPMIVVEKEASLRVESCFITSDGTTSNRAIIRSWGNVNVNDVWFSNINFVGGSCFETFGGSITIQHSGSHIVVSNLTTTENGAFINSHNTSLDLQNLTIFNCHATNGGAVFARDCPSISMQNLFYGCSATQNGGGVCVEGVGCGESPSLMIGPCSFVDCSAVFGGGLFVNTSNYTCPSFGGGIHYNILDIDHYFRAFSGCSAQKGAGLFLDGSDMTQLSLLFHTILSNDDAVCEGSDFFFSQSVAESIDDLSEVLTNSFNSAKSFSGRSMDETGRFKHVEVGGYPDLSFNLPPPILEVLNWDNPPSEDCVLSTISCTSIHMYLPLFHTKTENGGYLPIPIYLNERLFFFESGVVRKQATVVKTLIDEWPPAVSVEVQLGSGVVTDCSPFLNVAEEGSLEFSRVNFVWRIENPLCSSLDATATIAITECNFEIHTSLTIPFIMCSCGSLVIKQTSFTTPTPKVIASPLITSISVSTPTSNNELNLRIEMSHVTFRDFTMDIWANCVVFFENPDWMKLDHVNFDNVVKTDTYNAFRMFVQGYNLANVIEYVPNNGFPERGGELDTLYESLDEAEPEGSLLHSPTLLLYLSLFRAPTIIVKSIGRDGIWCGDDHFPCASLDESDRHLADSVLCTIAIVDVAELKGEVDLTPDKTGIVSKGGSKVTVAVSTDGSLVNKADTITHSLALESLLFSLTSDRSSPLLRSESGLMTITSCSFTSSSAQSSLLVSVTGGVFEMSKVDFTSVHFSAVLLTFSNFESIGLLNVSHKSCSSGSLMTFEGASDLPQIELRDSVFTGPTTQSSQNDDTLCAWSSSLVVVNSCSFDSYSSSFSHLSQGALHVRSSKVKIVGGQMADNNPHSSSFPNMNRNIRCEGASSIELDTSPSDSDTLWINTDSECVVKGNTGSEVLNSFFVPTLTPTSCSATFTKKTKEYSIVMKGTLLIPCGLAFVISDVANTNTEPVRIPLSAETTSELTESSITMTLLSNDVSELEAKNEWFGYFEFGQTGKTDSFTFKLSQKQAQSLAMQKTLPWLIPLIVSLVVLLLLALFIVICCRRRKTRNQQNSSEMNEQHEIQVEDEKMEVVDDIRENLHAIDQVESVTKCSPDDTNRVHNRSNFPSLPIQETLVEALVCSEKMEVSVVREVDTLYNALHVNERKRTFAKRAFQKQLALGLTTLAGSNKPSDVLTKLSSHWVMFDAQGNACLKSQEPTQQIPLPQSSGGTQPVTASKDGQRWRAPEVAKAEEENDFGRLIDEHKASVFSLGLILWEIETGLVPFGELDAINAQRQIGTGTLPKMEGVNSRMVDVIESCLRLEPDDRPTLSTIWTALHSIPDEAQIPKDEIVGTH</sequence>
<dbReference type="PROSITE" id="PS50011">
    <property type="entry name" value="PROTEIN_KINASE_DOM"/>
    <property type="match status" value="1"/>
</dbReference>
<keyword evidence="3" id="KW-0418">Kinase</keyword>
<evidence type="ECO:0000256" key="4">
    <source>
        <dbReference type="ARBA" id="ARBA00022840"/>
    </source>
</evidence>
<keyword evidence="6" id="KW-1133">Transmembrane helix</keyword>
<dbReference type="PANTHER" id="PTHR44329:SF288">
    <property type="entry name" value="MITOGEN-ACTIVATED PROTEIN KINASE KINASE KINASE 20"/>
    <property type="match status" value="1"/>
</dbReference>
<evidence type="ECO:0000313" key="8">
    <source>
        <dbReference type="EMBL" id="KAK2953578.1"/>
    </source>
</evidence>
<dbReference type="InterPro" id="IPR051681">
    <property type="entry name" value="Ser/Thr_Kinases-Pseudokinases"/>
</dbReference>
<feature type="region of interest" description="Disordered" evidence="5">
    <location>
        <begin position="2010"/>
        <end position="2031"/>
    </location>
</feature>
<dbReference type="Proteomes" id="UP001281761">
    <property type="component" value="Unassembled WGS sequence"/>
</dbReference>
<keyword evidence="6" id="KW-0472">Membrane</keyword>
<dbReference type="InterPro" id="IPR000719">
    <property type="entry name" value="Prot_kinase_dom"/>
</dbReference>
<evidence type="ECO:0000256" key="1">
    <source>
        <dbReference type="ARBA" id="ARBA00022679"/>
    </source>
</evidence>
<protein>
    <recommendedName>
        <fullName evidence="7">Protein kinase domain-containing protein</fullName>
    </recommendedName>
</protein>
<keyword evidence="6" id="KW-0812">Transmembrane</keyword>
<organism evidence="8 9">
    <name type="scientific">Blattamonas nauphoetae</name>
    <dbReference type="NCBI Taxonomy" id="2049346"/>
    <lineage>
        <taxon>Eukaryota</taxon>
        <taxon>Metamonada</taxon>
        <taxon>Preaxostyla</taxon>
        <taxon>Oxymonadida</taxon>
        <taxon>Blattamonas</taxon>
    </lineage>
</organism>
<dbReference type="PANTHER" id="PTHR44329">
    <property type="entry name" value="SERINE/THREONINE-PROTEIN KINASE TNNI3K-RELATED"/>
    <property type="match status" value="1"/>
</dbReference>
<feature type="domain" description="Protein kinase" evidence="7">
    <location>
        <begin position="1788"/>
        <end position="2128"/>
    </location>
</feature>
<dbReference type="Gene3D" id="1.10.510.10">
    <property type="entry name" value="Transferase(Phosphotransferase) domain 1"/>
    <property type="match status" value="1"/>
</dbReference>
<evidence type="ECO:0000313" key="9">
    <source>
        <dbReference type="Proteomes" id="UP001281761"/>
    </source>
</evidence>
<evidence type="ECO:0000256" key="3">
    <source>
        <dbReference type="ARBA" id="ARBA00022777"/>
    </source>
</evidence>
<keyword evidence="2" id="KW-0547">Nucleotide-binding</keyword>
<gene>
    <name evidence="8" type="ORF">BLNAU_11442</name>
</gene>
<dbReference type="SUPFAM" id="SSF56112">
    <property type="entry name" value="Protein kinase-like (PK-like)"/>
    <property type="match status" value="1"/>
</dbReference>
<evidence type="ECO:0000256" key="6">
    <source>
        <dbReference type="SAM" id="Phobius"/>
    </source>
</evidence>
<feature type="transmembrane region" description="Helical" evidence="6">
    <location>
        <begin position="1828"/>
        <end position="1850"/>
    </location>
</feature>
<dbReference type="EMBL" id="JARBJD010000089">
    <property type="protein sequence ID" value="KAK2953578.1"/>
    <property type="molecule type" value="Genomic_DNA"/>
</dbReference>
<feature type="compositionally biased region" description="Polar residues" evidence="5">
    <location>
        <begin position="2010"/>
        <end position="2022"/>
    </location>
</feature>
<keyword evidence="1" id="KW-0808">Transferase</keyword>
<comment type="caution">
    <text evidence="8">The sequence shown here is derived from an EMBL/GenBank/DDBJ whole genome shotgun (WGS) entry which is preliminary data.</text>
</comment>
<keyword evidence="4" id="KW-0067">ATP-binding</keyword>